<protein>
    <recommendedName>
        <fullName evidence="4">Secreted protein</fullName>
    </recommendedName>
</protein>
<sequence>MNCALCSMRCSCGAASSCTNWACWRNLSNWASLTACLAVSSAIALEAIAGRRRKSVVTTAATASSVARSWIASTFSWTLSGKSTFQPTTRFALSCVHLGEPPRRLGRGLLTVSKRSCSSGMLARVLWIVWETSARRCSFGQREDTHR</sequence>
<keyword evidence="3" id="KW-1185">Reference proteome</keyword>
<reference evidence="2 3" key="1">
    <citation type="submission" date="2015-12" db="EMBL/GenBank/DDBJ databases">
        <title>Genome sequence of Streptomyces sp. G25.</title>
        <authorList>
            <person name="Poehlein A."/>
            <person name="Roettig A."/>
            <person name="Hiessl S."/>
            <person name="Hauschild P."/>
            <person name="Schauer J."/>
            <person name="Madkour M.H."/>
            <person name="Al-Ansari A.M."/>
            <person name="Almakishah N.H."/>
            <person name="Steinbuechel A."/>
            <person name="Daniel R."/>
        </authorList>
    </citation>
    <scope>NUCLEOTIDE SEQUENCE [LARGE SCALE GENOMIC DNA]</scope>
    <source>
        <strain evidence="3">G25(2015)</strain>
    </source>
</reference>
<dbReference type="AlphaFoldDB" id="A0A177HRK0"/>
<dbReference type="Proteomes" id="UP000077381">
    <property type="component" value="Unassembled WGS sequence"/>
</dbReference>
<comment type="caution">
    <text evidence="2">The sequence shown here is derived from an EMBL/GenBank/DDBJ whole genome shotgun (WGS) entry which is preliminary data.</text>
</comment>
<evidence type="ECO:0000256" key="1">
    <source>
        <dbReference type="SAM" id="SignalP"/>
    </source>
</evidence>
<evidence type="ECO:0000313" key="3">
    <source>
        <dbReference type="Proteomes" id="UP000077381"/>
    </source>
</evidence>
<dbReference type="EMBL" id="LOHS01000086">
    <property type="protein sequence ID" value="OAH12788.1"/>
    <property type="molecule type" value="Genomic_DNA"/>
</dbReference>
<organism evidence="2 3">
    <name type="scientific">Streptomyces jeddahensis</name>
    <dbReference type="NCBI Taxonomy" id="1716141"/>
    <lineage>
        <taxon>Bacteria</taxon>
        <taxon>Bacillati</taxon>
        <taxon>Actinomycetota</taxon>
        <taxon>Actinomycetes</taxon>
        <taxon>Kitasatosporales</taxon>
        <taxon>Streptomycetaceae</taxon>
        <taxon>Streptomyces</taxon>
    </lineage>
</organism>
<accession>A0A177HRK0</accession>
<feature type="signal peptide" evidence="1">
    <location>
        <begin position="1"/>
        <end position="22"/>
    </location>
</feature>
<evidence type="ECO:0008006" key="4">
    <source>
        <dbReference type="Google" id="ProtNLM"/>
    </source>
</evidence>
<gene>
    <name evidence="2" type="ORF">STSP_38250</name>
</gene>
<keyword evidence="1" id="KW-0732">Signal</keyword>
<feature type="chain" id="PRO_5038923783" description="Secreted protein" evidence="1">
    <location>
        <begin position="23"/>
        <end position="147"/>
    </location>
</feature>
<name>A0A177HRK0_9ACTN</name>
<proteinExistence type="predicted"/>
<evidence type="ECO:0000313" key="2">
    <source>
        <dbReference type="EMBL" id="OAH12788.1"/>
    </source>
</evidence>
<dbReference type="STRING" id="1716141.STSP_38250"/>